<sequence length="322" mass="35235">MAAVCAALVPLGSQAACQEPFVRGVNLAGPGFGSALPGKLNVDYRFPTLAQMQYYKAAGFNSIRLSIKWERLQPKALGPLATVYLAEIKKIMNHAASTGLSVVIDLHNYDRYYGVLIGSGVPVTALADVWRRLATELRAYPSLLGYGLMNEPYNTGGTWEATAQAAVTAIRGVDMMHYVFVAGDAYSNAMKWNVSHPAPFINDPAGKEVYEAHTYFDADSSGKYTSQAPYEAAKWAVDKRLNPFILWLKKYRKLGVVGEWGVPTASSDWNDTVTAFMSKTEAHCVSTYVWAGGPWSPTYLLSLEPIAGVDRPVLSHLRSLQQ</sequence>
<protein>
    <submittedName>
        <fullName evidence="5">Cellulase</fullName>
    </submittedName>
</protein>
<evidence type="ECO:0000259" key="4">
    <source>
        <dbReference type="Pfam" id="PF00150"/>
    </source>
</evidence>
<keyword evidence="2 3" id="KW-0326">Glycosidase</keyword>
<dbReference type="PROSITE" id="PS00659">
    <property type="entry name" value="GLYCOSYL_HYDROL_F5"/>
    <property type="match status" value="1"/>
</dbReference>
<evidence type="ECO:0000256" key="1">
    <source>
        <dbReference type="ARBA" id="ARBA00022801"/>
    </source>
</evidence>
<dbReference type="Pfam" id="PF00150">
    <property type="entry name" value="Cellulase"/>
    <property type="match status" value="1"/>
</dbReference>
<dbReference type="EMBL" id="AP025730">
    <property type="protein sequence ID" value="BDI04939.1"/>
    <property type="molecule type" value="Genomic_DNA"/>
</dbReference>
<evidence type="ECO:0000313" key="5">
    <source>
        <dbReference type="EMBL" id="BDI04939.1"/>
    </source>
</evidence>
<accession>A0ABN6PLR7</accession>
<evidence type="ECO:0000256" key="2">
    <source>
        <dbReference type="ARBA" id="ARBA00023295"/>
    </source>
</evidence>
<name>A0ABN6PLR7_9BURK</name>
<dbReference type="Gene3D" id="3.20.20.80">
    <property type="entry name" value="Glycosidases"/>
    <property type="match status" value="1"/>
</dbReference>
<reference evidence="5" key="1">
    <citation type="submission" date="2022-04" db="EMBL/GenBank/DDBJ databases">
        <title>Whole genome sequence of Sphaerotilus sp. FB-5.</title>
        <authorList>
            <person name="Takeda M."/>
            <person name="Narihara S."/>
            <person name="Akimoto M."/>
            <person name="Akimoto R."/>
            <person name="Nishiyashiki S."/>
            <person name="Murakami T."/>
        </authorList>
    </citation>
    <scope>NUCLEOTIDE SEQUENCE</scope>
    <source>
        <strain evidence="5">FB-5</strain>
    </source>
</reference>
<proteinExistence type="inferred from homology"/>
<keyword evidence="6" id="KW-1185">Reference proteome</keyword>
<dbReference type="SUPFAM" id="SSF51445">
    <property type="entry name" value="(Trans)glycosidases"/>
    <property type="match status" value="1"/>
</dbReference>
<evidence type="ECO:0000256" key="3">
    <source>
        <dbReference type="RuleBase" id="RU361153"/>
    </source>
</evidence>
<gene>
    <name evidence="5" type="primary">egl</name>
    <name evidence="5" type="ORF">CATMQ487_19090</name>
</gene>
<dbReference type="PANTHER" id="PTHR34142">
    <property type="entry name" value="ENDO-BETA-1,4-GLUCANASE A"/>
    <property type="match status" value="1"/>
</dbReference>
<dbReference type="InterPro" id="IPR018087">
    <property type="entry name" value="Glyco_hydro_5_CS"/>
</dbReference>
<dbReference type="PANTHER" id="PTHR34142:SF1">
    <property type="entry name" value="GLYCOSIDE HYDROLASE FAMILY 5 DOMAIN-CONTAINING PROTEIN"/>
    <property type="match status" value="1"/>
</dbReference>
<dbReference type="InterPro" id="IPR001547">
    <property type="entry name" value="Glyco_hydro_5"/>
</dbReference>
<keyword evidence="1 3" id="KW-0378">Hydrolase</keyword>
<dbReference type="InterPro" id="IPR017853">
    <property type="entry name" value="GH"/>
</dbReference>
<evidence type="ECO:0000313" key="6">
    <source>
        <dbReference type="Proteomes" id="UP001057498"/>
    </source>
</evidence>
<organism evidence="5 6">
    <name type="scientific">Sphaerotilus microaerophilus</name>
    <dbReference type="NCBI Taxonomy" id="2914710"/>
    <lineage>
        <taxon>Bacteria</taxon>
        <taxon>Pseudomonadati</taxon>
        <taxon>Pseudomonadota</taxon>
        <taxon>Betaproteobacteria</taxon>
        <taxon>Burkholderiales</taxon>
        <taxon>Sphaerotilaceae</taxon>
        <taxon>Sphaerotilus</taxon>
    </lineage>
</organism>
<dbReference type="Proteomes" id="UP001057498">
    <property type="component" value="Chromosome"/>
</dbReference>
<feature type="domain" description="Glycoside hydrolase family 5" evidence="4">
    <location>
        <begin position="47"/>
        <end position="291"/>
    </location>
</feature>
<comment type="similarity">
    <text evidence="3">Belongs to the glycosyl hydrolase 5 (cellulase A) family.</text>
</comment>